<evidence type="ECO:0000256" key="1">
    <source>
        <dbReference type="ARBA" id="ARBA00001954"/>
    </source>
</evidence>
<accession>A0AAV0AQ78</accession>
<dbReference type="EMBL" id="CALTRL010000742">
    <property type="protein sequence ID" value="CAH7669501.1"/>
    <property type="molecule type" value="Genomic_DNA"/>
</dbReference>
<comment type="caution">
    <text evidence="3">The sequence shown here is derived from an EMBL/GenBank/DDBJ whole genome shotgun (WGS) entry which is preliminary data.</text>
</comment>
<organism evidence="3 4">
    <name type="scientific">Phakopsora pachyrhizi</name>
    <name type="common">Asian soybean rust disease fungus</name>
    <dbReference type="NCBI Taxonomy" id="170000"/>
    <lineage>
        <taxon>Eukaryota</taxon>
        <taxon>Fungi</taxon>
        <taxon>Dikarya</taxon>
        <taxon>Basidiomycota</taxon>
        <taxon>Pucciniomycotina</taxon>
        <taxon>Pucciniomycetes</taxon>
        <taxon>Pucciniales</taxon>
        <taxon>Phakopsoraceae</taxon>
        <taxon>Phakopsora</taxon>
    </lineage>
</organism>
<sequence length="147" mass="17145">MGRSLTYLKNILIIRLFHKEVVSQEEDEKGVTRFYCWHIDAALYDLNPPKVTTLQALRICRYNKGTGDQLDVLLGTTAFESRDQLPSFEESKIKTFPLLWKNPEFSTQSLERLRRTRTEPSGNATWPLAMNLLDLRLMIFKDLSEHL</sequence>
<gene>
    <name evidence="3" type="ORF">PPACK8108_LOCUS4124</name>
</gene>
<dbReference type="AlphaFoldDB" id="A0AAV0AQ78"/>
<name>A0AAV0AQ78_PHAPC</name>
<keyword evidence="2" id="KW-0408">Iron</keyword>
<dbReference type="InterPro" id="IPR051178">
    <property type="entry name" value="TfdA_dioxygenase"/>
</dbReference>
<dbReference type="Proteomes" id="UP001153365">
    <property type="component" value="Unassembled WGS sequence"/>
</dbReference>
<evidence type="ECO:0000313" key="4">
    <source>
        <dbReference type="Proteomes" id="UP001153365"/>
    </source>
</evidence>
<dbReference type="PANTHER" id="PTHR43779:SF2">
    <property type="entry name" value="ALPHA-KETOGLUTARATE-DEPENDENT XANTHINE DIOXYGENASE XAN1"/>
    <property type="match status" value="1"/>
</dbReference>
<protein>
    <submittedName>
        <fullName evidence="3">Uncharacterized protein</fullName>
    </submittedName>
</protein>
<keyword evidence="4" id="KW-1185">Reference proteome</keyword>
<comment type="cofactor">
    <cofactor evidence="1">
        <name>Fe(2+)</name>
        <dbReference type="ChEBI" id="CHEBI:29033"/>
    </cofactor>
</comment>
<dbReference type="PANTHER" id="PTHR43779">
    <property type="entry name" value="DIOXYGENASE RV0097-RELATED"/>
    <property type="match status" value="1"/>
</dbReference>
<evidence type="ECO:0000256" key="2">
    <source>
        <dbReference type="ARBA" id="ARBA00023004"/>
    </source>
</evidence>
<proteinExistence type="predicted"/>
<evidence type="ECO:0000313" key="3">
    <source>
        <dbReference type="EMBL" id="CAH7669501.1"/>
    </source>
</evidence>
<reference evidence="3" key="1">
    <citation type="submission" date="2022-06" db="EMBL/GenBank/DDBJ databases">
        <authorList>
            <consortium name="SYNGENTA / RWTH Aachen University"/>
        </authorList>
    </citation>
    <scope>NUCLEOTIDE SEQUENCE</scope>
</reference>